<dbReference type="InterPro" id="IPR006949">
    <property type="entry name" value="Barrel_Baseplate_J-like"/>
</dbReference>
<evidence type="ECO:0000259" key="3">
    <source>
        <dbReference type="Pfam" id="PF26078"/>
    </source>
</evidence>
<dbReference type="AlphaFoldDB" id="A0A3M0SYD6"/>
<evidence type="ECO:0000259" key="2">
    <source>
        <dbReference type="Pfam" id="PF04865"/>
    </source>
</evidence>
<organism evidence="5 6">
    <name type="scientific">Clostridium autoethanogenum</name>
    <dbReference type="NCBI Taxonomy" id="84023"/>
    <lineage>
        <taxon>Bacteria</taxon>
        <taxon>Bacillati</taxon>
        <taxon>Bacillota</taxon>
        <taxon>Clostridia</taxon>
        <taxon>Eubacteriales</taxon>
        <taxon>Clostridiaceae</taxon>
        <taxon>Clostridium</taxon>
    </lineage>
</organism>
<dbReference type="Pfam" id="PF26079">
    <property type="entry name" value="Baseplate_J_C"/>
    <property type="match status" value="1"/>
</dbReference>
<feature type="domain" description="Baseplate J-like central" evidence="3">
    <location>
        <begin position="189"/>
        <end position="245"/>
    </location>
</feature>
<sequence>MAYYTDKTKDNLQIELLSNVSDDYEKTVGYPLYDTLKSVAIEIANIYTELSNTRESIENVDNLTGADLEKFVEQRTGLQRKLGTYASTNLTVNGNGTVKAGDKFDTKAGVEFACTADTTINGTGLVPVQALEIGTYGNTPANTITQIPVTIAGITSITNLNPVINGIDNESDDSLRERYYTYLRNPITSNNENAFINWAESIDGVGRAKAFGCWQGKNSVLVIICNGNMQVADQTLIDTAQNAIDPKGTQDSNGNWSTWGLGKGLASAGSFATVQSAVAKNINITANITLDTNYTLDEAKKNVSDYITGYLQSIALDEKNNYVSYAKVGNLIFNAAGIQDYSNLKINEAITNIPLSLTSSLCEIPILGTVSLSV</sequence>
<proteinExistence type="inferred from homology"/>
<dbReference type="InterPro" id="IPR058530">
    <property type="entry name" value="Baseplate_J-like_C"/>
</dbReference>
<evidence type="ECO:0000313" key="6">
    <source>
        <dbReference type="Proteomes" id="UP000277999"/>
    </source>
</evidence>
<evidence type="ECO:0000259" key="4">
    <source>
        <dbReference type="Pfam" id="PF26079"/>
    </source>
</evidence>
<name>A0A3M0SYD6_9CLOT</name>
<dbReference type="PANTHER" id="PTHR37829:SF3">
    <property type="entry name" value="PROTEIN JAYE-RELATED"/>
    <property type="match status" value="1"/>
</dbReference>
<evidence type="ECO:0000256" key="1">
    <source>
        <dbReference type="ARBA" id="ARBA00038087"/>
    </source>
</evidence>
<dbReference type="PANTHER" id="PTHR37829">
    <property type="entry name" value="PHAGE-LIKE ELEMENT PBSX PROTEIN XKDT"/>
    <property type="match status" value="1"/>
</dbReference>
<comment type="similarity">
    <text evidence="1">Belongs to the Mu gp47/PBSX XkdT family.</text>
</comment>
<dbReference type="Pfam" id="PF26078">
    <property type="entry name" value="Baseplate_J_M"/>
    <property type="match status" value="1"/>
</dbReference>
<feature type="domain" description="Baseplate protein J-like barrel" evidence="2">
    <location>
        <begin position="90"/>
        <end position="166"/>
    </location>
</feature>
<dbReference type="RefSeq" id="WP_122058120.1">
    <property type="nucleotide sequence ID" value="NZ_RFAQ01000010.1"/>
</dbReference>
<dbReference type="InterPro" id="IPR052399">
    <property type="entry name" value="Phage_Baseplate_Assmbl_Protein"/>
</dbReference>
<dbReference type="Proteomes" id="UP000277999">
    <property type="component" value="Unassembled WGS sequence"/>
</dbReference>
<feature type="domain" description="Baseplate J-like C-terminal" evidence="4">
    <location>
        <begin position="282"/>
        <end position="373"/>
    </location>
</feature>
<accession>A0A3M0SYD6</accession>
<gene>
    <name evidence="5" type="ORF">D9O40_05370</name>
</gene>
<evidence type="ECO:0000313" key="5">
    <source>
        <dbReference type="EMBL" id="RMD02731.1"/>
    </source>
</evidence>
<dbReference type="InterPro" id="IPR058531">
    <property type="entry name" value="Baseplate_J_M"/>
</dbReference>
<reference evidence="5 6" key="1">
    <citation type="submission" date="2018-10" db="EMBL/GenBank/DDBJ databases">
        <title>Genome-centric metagenomics revealed C2 chemical producing, CO utilizing Clostridium with novel acetogenic gene cluster.</title>
        <authorList>
            <person name="Kang H."/>
            <person name="Park B."/>
            <person name="Choi I.G."/>
            <person name="Chang I.S."/>
        </authorList>
    </citation>
    <scope>NUCLEOTIDE SEQUENCE [LARGE SCALE GENOMIC DNA]</scope>
    <source>
        <strain evidence="5 6">H21-9</strain>
    </source>
</reference>
<dbReference type="Pfam" id="PF04865">
    <property type="entry name" value="Baseplate_J"/>
    <property type="match status" value="1"/>
</dbReference>
<dbReference type="EMBL" id="RFAQ01000010">
    <property type="protein sequence ID" value="RMD02731.1"/>
    <property type="molecule type" value="Genomic_DNA"/>
</dbReference>
<comment type="caution">
    <text evidence="5">The sequence shown here is derived from an EMBL/GenBank/DDBJ whole genome shotgun (WGS) entry which is preliminary data.</text>
</comment>
<protein>
    <submittedName>
        <fullName evidence="5">Baseplate J/gp47 family protein</fullName>
    </submittedName>
</protein>